<dbReference type="STRING" id="1190417.SAMN05660690_2860"/>
<organism evidence="2 3">
    <name type="scientific">Geodermatophilus telluris</name>
    <dbReference type="NCBI Taxonomy" id="1190417"/>
    <lineage>
        <taxon>Bacteria</taxon>
        <taxon>Bacillati</taxon>
        <taxon>Actinomycetota</taxon>
        <taxon>Actinomycetes</taxon>
        <taxon>Geodermatophilales</taxon>
        <taxon>Geodermatophilaceae</taxon>
        <taxon>Geodermatophilus</taxon>
    </lineage>
</organism>
<feature type="region of interest" description="Disordered" evidence="1">
    <location>
        <begin position="70"/>
        <end position="117"/>
    </location>
</feature>
<dbReference type="RefSeq" id="WP_091366652.1">
    <property type="nucleotide sequence ID" value="NZ_FMZF01000004.1"/>
</dbReference>
<feature type="compositionally biased region" description="Low complexity" evidence="1">
    <location>
        <begin position="70"/>
        <end position="80"/>
    </location>
</feature>
<evidence type="ECO:0000256" key="1">
    <source>
        <dbReference type="SAM" id="MobiDB-lite"/>
    </source>
</evidence>
<feature type="compositionally biased region" description="Basic and acidic residues" evidence="1">
    <location>
        <begin position="102"/>
        <end position="115"/>
    </location>
</feature>
<accession>A0A1G6QFW3</accession>
<protein>
    <submittedName>
        <fullName evidence="2">Uncharacterized protein</fullName>
    </submittedName>
</protein>
<dbReference type="Proteomes" id="UP000199416">
    <property type="component" value="Unassembled WGS sequence"/>
</dbReference>
<sequence length="238" mass="23739">MCGACGGSPAEDWASPVLGSRPARAAAAAVLAAASPRGTAVRAVPGGWTVRRPTGAAVVVGTLSGLLTAAAPDPDADAGLPPAPGAQPPPPDRRRPVTLVHGDGDGAVDTRDTGWPDRLPPSGPPLLLAAPEEPTAVLDRLLSDPLRRWLRVAGLVGRVFGPAVPARLPGVPGAVAADRVPALAALLALRLAGRSPHERTRTAVDVDGTTVVLEALGRRVLSFAAAAAPAAAAPAAGW</sequence>
<dbReference type="AlphaFoldDB" id="A0A1G6QFW3"/>
<evidence type="ECO:0000313" key="2">
    <source>
        <dbReference type="EMBL" id="SDC90586.1"/>
    </source>
</evidence>
<feature type="compositionally biased region" description="Pro residues" evidence="1">
    <location>
        <begin position="81"/>
        <end position="90"/>
    </location>
</feature>
<dbReference type="EMBL" id="FMZF01000004">
    <property type="protein sequence ID" value="SDC90586.1"/>
    <property type="molecule type" value="Genomic_DNA"/>
</dbReference>
<evidence type="ECO:0000313" key="3">
    <source>
        <dbReference type="Proteomes" id="UP000199416"/>
    </source>
</evidence>
<gene>
    <name evidence="2" type="ORF">SAMN05660690_2860</name>
</gene>
<keyword evidence="3" id="KW-1185">Reference proteome</keyword>
<reference evidence="3" key="1">
    <citation type="submission" date="2016-10" db="EMBL/GenBank/DDBJ databases">
        <authorList>
            <person name="Varghese N."/>
            <person name="Submissions S."/>
        </authorList>
    </citation>
    <scope>NUCLEOTIDE SEQUENCE [LARGE SCALE GENOMIC DNA]</scope>
    <source>
        <strain evidence="3">DSM 45421</strain>
    </source>
</reference>
<name>A0A1G6QFW3_9ACTN</name>
<dbReference type="OrthoDB" id="4423119at2"/>
<proteinExistence type="predicted"/>